<feature type="region of interest" description="Disordered" evidence="1">
    <location>
        <begin position="110"/>
        <end position="135"/>
    </location>
</feature>
<feature type="region of interest" description="Disordered" evidence="1">
    <location>
        <begin position="483"/>
        <end position="547"/>
    </location>
</feature>
<evidence type="ECO:0000313" key="3">
    <source>
        <dbReference type="EMBL" id="TXN31928.1"/>
    </source>
</evidence>
<evidence type="ECO:0000313" key="4">
    <source>
        <dbReference type="Proteomes" id="UP000321379"/>
    </source>
</evidence>
<dbReference type="SMART" id="SM00507">
    <property type="entry name" value="HNHc"/>
    <property type="match status" value="1"/>
</dbReference>
<sequence length="547" mass="59402">MEFSSSHLVRAAASVAELGWRPEDFVALDDVTLLEVQRRHSALKHQVDLHGAWIAGELARRSSHGLGYLGLAQKQGFFSPEELIQSLSGSSRSEASKLVKVGLLMAESQAAEEAEGSATKPVPEQAEPSGPSWHSPIARAVSDSALALDVAEAIRTTLAEIADRVPNSVVREACERLISDAATRNADQMFRRARQVRDQIDEAGISEREARQYGERSLRVWRRRDGMIQTSLVAHPEEGEPLLAWYHDALGPRRGGPRFTDPAAQREATALLADSRTNEQIAADAFFDLFRSALDINPATMVGHRRPSVRIIVTDHAVRAAADDPARGAEHTTRISPSSPQPGHGRIEGVLDPVSIATVERYLCDTGAVPVAFDDEGQCVNVGRDQRLFTSRQRIALAVRDGGCLFPNCGRPPSFCEAHHINFWARDRGNTNVADGVLLCRRHHLLLHNNGWEIVREHGSYWLVPPRSVDPLQVRIPLPSKNPDLWDLPSRAAQSRAVDPPAGRAEERGFRSSQSGTGQFGAGQSGARPSGAGPSFSTETSPAAGGG</sequence>
<comment type="caution">
    <text evidence="3">The sequence shown here is derived from an EMBL/GenBank/DDBJ whole genome shotgun (WGS) entry which is preliminary data.</text>
</comment>
<name>A0A5C8UW95_9MICO</name>
<dbReference type="RefSeq" id="WP_147782177.1">
    <property type="nucleotide sequence ID" value="NZ_VRMG01000004.1"/>
</dbReference>
<dbReference type="InterPro" id="IPR003615">
    <property type="entry name" value="HNH_nuc"/>
</dbReference>
<gene>
    <name evidence="3" type="ORF">FVP33_03120</name>
</gene>
<dbReference type="Pfam" id="PF02720">
    <property type="entry name" value="DUF222"/>
    <property type="match status" value="1"/>
</dbReference>
<feature type="region of interest" description="Disordered" evidence="1">
    <location>
        <begin position="323"/>
        <end position="348"/>
    </location>
</feature>
<evidence type="ECO:0000259" key="2">
    <source>
        <dbReference type="SMART" id="SM00507"/>
    </source>
</evidence>
<feature type="compositionally biased region" description="Basic and acidic residues" evidence="1">
    <location>
        <begin position="323"/>
        <end position="333"/>
    </location>
</feature>
<proteinExistence type="predicted"/>
<dbReference type="Proteomes" id="UP000321379">
    <property type="component" value="Unassembled WGS sequence"/>
</dbReference>
<feature type="domain" description="HNH nuclease" evidence="2">
    <location>
        <begin position="392"/>
        <end position="445"/>
    </location>
</feature>
<keyword evidence="4" id="KW-1185">Reference proteome</keyword>
<dbReference type="EMBL" id="VRMG01000004">
    <property type="protein sequence ID" value="TXN31928.1"/>
    <property type="molecule type" value="Genomic_DNA"/>
</dbReference>
<dbReference type="InterPro" id="IPR003870">
    <property type="entry name" value="DUF222"/>
</dbReference>
<organism evidence="3 4">
    <name type="scientific">Lacisediminihabitans profunda</name>
    <dbReference type="NCBI Taxonomy" id="2594790"/>
    <lineage>
        <taxon>Bacteria</taxon>
        <taxon>Bacillati</taxon>
        <taxon>Actinomycetota</taxon>
        <taxon>Actinomycetes</taxon>
        <taxon>Micrococcales</taxon>
        <taxon>Microbacteriaceae</taxon>
        <taxon>Lacisediminihabitans</taxon>
    </lineage>
</organism>
<accession>A0A5C8UW95</accession>
<evidence type="ECO:0000256" key="1">
    <source>
        <dbReference type="SAM" id="MobiDB-lite"/>
    </source>
</evidence>
<reference evidence="3 4" key="1">
    <citation type="submission" date="2019-08" db="EMBL/GenBank/DDBJ databases">
        <title>Bacterial whole genome sequence for Glaciihabitans sp. CHu50b-6-2.</title>
        <authorList>
            <person name="Jin L."/>
        </authorList>
    </citation>
    <scope>NUCLEOTIDE SEQUENCE [LARGE SCALE GENOMIC DNA]</scope>
    <source>
        <strain evidence="3 4">CHu50b-6-2</strain>
    </source>
</reference>
<protein>
    <submittedName>
        <fullName evidence="3">DUF222 domain-containing protein</fullName>
    </submittedName>
</protein>
<dbReference type="AlphaFoldDB" id="A0A5C8UW95"/>